<dbReference type="SMART" id="SM00195">
    <property type="entry name" value="DSPc"/>
    <property type="match status" value="1"/>
</dbReference>
<organism evidence="3 4">
    <name type="scientific">Roseofilum capinflatum BLCC-M114</name>
    <dbReference type="NCBI Taxonomy" id="3022440"/>
    <lineage>
        <taxon>Bacteria</taxon>
        <taxon>Bacillati</taxon>
        <taxon>Cyanobacteriota</taxon>
        <taxon>Cyanophyceae</taxon>
        <taxon>Desertifilales</taxon>
        <taxon>Desertifilaceae</taxon>
        <taxon>Roseofilum</taxon>
        <taxon>Roseofilum capinflatum</taxon>
    </lineage>
</organism>
<dbReference type="CDD" id="cd14498">
    <property type="entry name" value="DSP"/>
    <property type="match status" value="1"/>
</dbReference>
<evidence type="ECO:0000313" key="3">
    <source>
        <dbReference type="EMBL" id="MDJ1172929.1"/>
    </source>
</evidence>
<dbReference type="PROSITE" id="PS50054">
    <property type="entry name" value="TYR_PHOSPHATASE_DUAL"/>
    <property type="match status" value="1"/>
</dbReference>
<dbReference type="RefSeq" id="WP_283765308.1">
    <property type="nucleotide sequence ID" value="NZ_JAQOSO010000009.1"/>
</dbReference>
<dbReference type="EMBL" id="JAQOSO010000009">
    <property type="protein sequence ID" value="MDJ1172929.1"/>
    <property type="molecule type" value="Genomic_DNA"/>
</dbReference>
<gene>
    <name evidence="3" type="ORF">PMG25_02375</name>
</gene>
<feature type="domain" description="Tyrosine-protein phosphatase" evidence="1">
    <location>
        <begin position="23"/>
        <end position="173"/>
    </location>
</feature>
<comment type="caution">
    <text evidence="3">The sequence shown here is derived from an EMBL/GenBank/DDBJ whole genome shotgun (WGS) entry which is preliminary data.</text>
</comment>
<sequence length="173" mass="19915">MVISFWKKLTQPSPGQSFNRKDRFCCHWVLPGKLAIGPLPTHKNHYAHLQQEQIQAILSLCPETEGSILPEFRDQFHCLSYPLPDSHYQEPLTPEDLGQAVELVQETLEQGKSLYIHCFAAIERSPTVCLAYLCRHQGLELWESLRFLKEVHRRSAPTETELQAIQAYLKSAF</sequence>
<reference evidence="3 4" key="1">
    <citation type="submission" date="2023-01" db="EMBL/GenBank/DDBJ databases">
        <title>Novel diversity within Roseofilum (Cyanobacteria; Desertifilaceae) from marine benthic mats with descriptions of four novel species.</title>
        <authorList>
            <person name="Wang Y."/>
            <person name="Berthold D.E."/>
            <person name="Hu J."/>
            <person name="Lefler F.W."/>
            <person name="Laughinghouse H.D. IV."/>
        </authorList>
    </citation>
    <scope>NUCLEOTIDE SEQUENCE [LARGE SCALE GENOMIC DNA]</scope>
    <source>
        <strain evidence="3 4">BLCC-M114</strain>
    </source>
</reference>
<dbReference type="InterPro" id="IPR000340">
    <property type="entry name" value="Dual-sp_phosphatase_cat-dom"/>
</dbReference>
<dbReference type="Pfam" id="PF00782">
    <property type="entry name" value="DSPc"/>
    <property type="match status" value="1"/>
</dbReference>
<proteinExistence type="predicted"/>
<evidence type="ECO:0000313" key="4">
    <source>
        <dbReference type="Proteomes" id="UP001235849"/>
    </source>
</evidence>
<dbReference type="InterPro" id="IPR000387">
    <property type="entry name" value="Tyr_Pase_dom"/>
</dbReference>
<dbReference type="PANTHER" id="PTHR46274:SF6">
    <property type="entry name" value="TYR_PHOSPHATASE_2 DOMAIN-CONTAINING PROTEIN"/>
    <property type="match status" value="1"/>
</dbReference>
<evidence type="ECO:0000259" key="1">
    <source>
        <dbReference type="PROSITE" id="PS50054"/>
    </source>
</evidence>
<feature type="domain" description="Tyrosine specific protein phosphatases" evidence="2">
    <location>
        <begin position="95"/>
        <end position="163"/>
    </location>
</feature>
<dbReference type="Proteomes" id="UP001235849">
    <property type="component" value="Unassembled WGS sequence"/>
</dbReference>
<protein>
    <submittedName>
        <fullName evidence="3">Dual specificity protein phosphatase</fullName>
    </submittedName>
</protein>
<name>A0ABT7B1B6_9CYAN</name>
<dbReference type="InterPro" id="IPR020422">
    <property type="entry name" value="TYR_PHOSPHATASE_DUAL_dom"/>
</dbReference>
<dbReference type="PANTHER" id="PTHR46274">
    <property type="entry name" value="PHOSPHATIDYLINOSITOL PHOSPHATASE"/>
    <property type="match status" value="1"/>
</dbReference>
<keyword evidence="4" id="KW-1185">Reference proteome</keyword>
<dbReference type="PROSITE" id="PS50056">
    <property type="entry name" value="TYR_PHOSPHATASE_2"/>
    <property type="match status" value="1"/>
</dbReference>
<dbReference type="Gene3D" id="3.90.190.10">
    <property type="entry name" value="Protein tyrosine phosphatase superfamily"/>
    <property type="match status" value="1"/>
</dbReference>
<accession>A0ABT7B1B6</accession>
<dbReference type="InterPro" id="IPR029021">
    <property type="entry name" value="Prot-tyrosine_phosphatase-like"/>
</dbReference>
<dbReference type="SUPFAM" id="SSF52799">
    <property type="entry name" value="(Phosphotyrosine protein) phosphatases II"/>
    <property type="match status" value="1"/>
</dbReference>
<evidence type="ECO:0000259" key="2">
    <source>
        <dbReference type="PROSITE" id="PS50056"/>
    </source>
</evidence>